<feature type="region of interest" description="Disordered" evidence="1">
    <location>
        <begin position="235"/>
        <end position="268"/>
    </location>
</feature>
<dbReference type="AlphaFoldDB" id="A0A2G9UUJ9"/>
<evidence type="ECO:0000313" key="3">
    <source>
        <dbReference type="Proteomes" id="UP000230423"/>
    </source>
</evidence>
<gene>
    <name evidence="2" type="ORF">TELCIR_04079</name>
</gene>
<accession>A0A2G9UUJ9</accession>
<organism evidence="2 3">
    <name type="scientific">Teladorsagia circumcincta</name>
    <name type="common">Brown stomach worm</name>
    <name type="synonym">Ostertagia circumcincta</name>
    <dbReference type="NCBI Taxonomy" id="45464"/>
    <lineage>
        <taxon>Eukaryota</taxon>
        <taxon>Metazoa</taxon>
        <taxon>Ecdysozoa</taxon>
        <taxon>Nematoda</taxon>
        <taxon>Chromadorea</taxon>
        <taxon>Rhabditida</taxon>
        <taxon>Rhabditina</taxon>
        <taxon>Rhabditomorpha</taxon>
        <taxon>Strongyloidea</taxon>
        <taxon>Trichostrongylidae</taxon>
        <taxon>Teladorsagia</taxon>
    </lineage>
</organism>
<feature type="compositionally biased region" description="Basic and acidic residues" evidence="1">
    <location>
        <begin position="21"/>
        <end position="53"/>
    </location>
</feature>
<reference evidence="2 3" key="1">
    <citation type="submission" date="2015-09" db="EMBL/GenBank/DDBJ databases">
        <title>Draft genome of the parasitic nematode Teladorsagia circumcincta isolate WARC Sus (inbred).</title>
        <authorList>
            <person name="Mitreva M."/>
        </authorList>
    </citation>
    <scope>NUCLEOTIDE SEQUENCE [LARGE SCALE GENOMIC DNA]</scope>
    <source>
        <strain evidence="2 3">S</strain>
    </source>
</reference>
<dbReference type="OrthoDB" id="429145at2759"/>
<evidence type="ECO:0000256" key="1">
    <source>
        <dbReference type="SAM" id="MobiDB-lite"/>
    </source>
</evidence>
<name>A0A2G9UUJ9_TELCI</name>
<evidence type="ECO:0000313" key="2">
    <source>
        <dbReference type="EMBL" id="PIO73935.1"/>
    </source>
</evidence>
<dbReference type="EMBL" id="KZ345361">
    <property type="protein sequence ID" value="PIO73935.1"/>
    <property type="molecule type" value="Genomic_DNA"/>
</dbReference>
<dbReference type="Proteomes" id="UP000230423">
    <property type="component" value="Unassembled WGS sequence"/>
</dbReference>
<sequence length="283" mass="32322">MHCIDTGANIKKAQTMKMKSFNEKHESRDKYRFEGERKKEDDRNRNRNSLKKERFQKRTKPWLEEGDAGRAKSGFFRIFKTWRVFRSFNCSTPSPAPPCRYECYELNEIYEGKNFQTNHVFSGNFGDVVIGDFPKNHFTTTPQKQESLSSSAIQRKKSIGVELERSKNQDEYKLGYPRGQCGNVAFCALALSANTSLALSAKRWDEPRARATDGSRKPSAMSGFVSLHEKALDRLREVRSGGYDEERETPMEPIRPPQPPNSRSVVCSFRSAAGAPDLGFNKQ</sequence>
<protein>
    <submittedName>
        <fullName evidence="2">Uncharacterized protein</fullName>
    </submittedName>
</protein>
<keyword evidence="3" id="KW-1185">Reference proteome</keyword>
<proteinExistence type="predicted"/>
<feature type="compositionally biased region" description="Basic and acidic residues" evidence="1">
    <location>
        <begin position="235"/>
        <end position="250"/>
    </location>
</feature>
<feature type="region of interest" description="Disordered" evidence="1">
    <location>
        <begin position="21"/>
        <end position="57"/>
    </location>
</feature>